<feature type="compositionally biased region" description="Low complexity" evidence="1">
    <location>
        <begin position="68"/>
        <end position="83"/>
    </location>
</feature>
<accession>A0A5N6R7P3</accession>
<keyword evidence="3" id="KW-1185">Reference proteome</keyword>
<feature type="compositionally biased region" description="Polar residues" evidence="1">
    <location>
        <begin position="51"/>
        <end position="67"/>
    </location>
</feature>
<protein>
    <submittedName>
        <fullName evidence="2">Uncharacterized protein</fullName>
    </submittedName>
</protein>
<sequence length="127" mass="13840">MPINIHTKALDFPLDTLFLSPTTNPWQTKCLFSSSSILHELPQLLHRASSTLTTRGSSATDPTTQAASETPRTITRPSRTTSFPEREGRVLSLIVTSKKEPPSYIAALEAKQQPGLEGEATTVSYKG</sequence>
<reference evidence="2 3" key="1">
    <citation type="submission" date="2019-06" db="EMBL/GenBank/DDBJ databases">
        <title>A chromosomal-level reference genome of Carpinus fangiana (Coryloideae, Betulaceae).</title>
        <authorList>
            <person name="Yang X."/>
            <person name="Wang Z."/>
            <person name="Zhang L."/>
            <person name="Hao G."/>
            <person name="Liu J."/>
            <person name="Yang Y."/>
        </authorList>
    </citation>
    <scope>NUCLEOTIDE SEQUENCE [LARGE SCALE GENOMIC DNA]</scope>
    <source>
        <strain evidence="2">Cfa_2016G</strain>
        <tissue evidence="2">Leaf</tissue>
    </source>
</reference>
<name>A0A5N6R7P3_9ROSI</name>
<dbReference type="AlphaFoldDB" id="A0A5N6R7P3"/>
<dbReference type="Proteomes" id="UP000327013">
    <property type="component" value="Chromosome 5"/>
</dbReference>
<proteinExistence type="predicted"/>
<evidence type="ECO:0000313" key="2">
    <source>
        <dbReference type="EMBL" id="KAE8056453.1"/>
    </source>
</evidence>
<evidence type="ECO:0000313" key="3">
    <source>
        <dbReference type="Proteomes" id="UP000327013"/>
    </source>
</evidence>
<gene>
    <name evidence="2" type="ORF">FH972_013227</name>
</gene>
<evidence type="ECO:0000256" key="1">
    <source>
        <dbReference type="SAM" id="MobiDB-lite"/>
    </source>
</evidence>
<dbReference type="EMBL" id="CM017325">
    <property type="protein sequence ID" value="KAE8056453.1"/>
    <property type="molecule type" value="Genomic_DNA"/>
</dbReference>
<feature type="region of interest" description="Disordered" evidence="1">
    <location>
        <begin position="51"/>
        <end position="86"/>
    </location>
</feature>
<organism evidence="2 3">
    <name type="scientific">Carpinus fangiana</name>
    <dbReference type="NCBI Taxonomy" id="176857"/>
    <lineage>
        <taxon>Eukaryota</taxon>
        <taxon>Viridiplantae</taxon>
        <taxon>Streptophyta</taxon>
        <taxon>Embryophyta</taxon>
        <taxon>Tracheophyta</taxon>
        <taxon>Spermatophyta</taxon>
        <taxon>Magnoliopsida</taxon>
        <taxon>eudicotyledons</taxon>
        <taxon>Gunneridae</taxon>
        <taxon>Pentapetalae</taxon>
        <taxon>rosids</taxon>
        <taxon>fabids</taxon>
        <taxon>Fagales</taxon>
        <taxon>Betulaceae</taxon>
        <taxon>Carpinus</taxon>
    </lineage>
</organism>